<dbReference type="Pfam" id="PF00169">
    <property type="entry name" value="PH"/>
    <property type="match status" value="1"/>
</dbReference>
<evidence type="ECO:0000313" key="3">
    <source>
        <dbReference type="Proteomes" id="UP000886611"/>
    </source>
</evidence>
<proteinExistence type="predicted"/>
<dbReference type="EMBL" id="JAATIS010004753">
    <property type="protein sequence ID" value="KAG2460871.1"/>
    <property type="molecule type" value="Genomic_DNA"/>
</dbReference>
<dbReference type="InterPro" id="IPR051724">
    <property type="entry name" value="Actin_motor_Myosin"/>
</dbReference>
<organism evidence="2 3">
    <name type="scientific">Polypterus senegalus</name>
    <name type="common">Senegal bichir</name>
    <dbReference type="NCBI Taxonomy" id="55291"/>
    <lineage>
        <taxon>Eukaryota</taxon>
        <taxon>Metazoa</taxon>
        <taxon>Chordata</taxon>
        <taxon>Craniata</taxon>
        <taxon>Vertebrata</taxon>
        <taxon>Euteleostomi</taxon>
        <taxon>Actinopterygii</taxon>
        <taxon>Polypteriformes</taxon>
        <taxon>Polypteridae</taxon>
        <taxon>Polypterus</taxon>
    </lineage>
</organism>
<keyword evidence="3" id="KW-1185">Reference proteome</keyword>
<dbReference type="InterPro" id="IPR011993">
    <property type="entry name" value="PH-like_dom_sf"/>
</dbReference>
<evidence type="ECO:0000313" key="2">
    <source>
        <dbReference type="EMBL" id="KAG2460871.1"/>
    </source>
</evidence>
<feature type="non-terminal residue" evidence="2">
    <location>
        <position position="270"/>
    </location>
</feature>
<reference evidence="2 3" key="1">
    <citation type="journal article" date="2021" name="Cell">
        <title>Tracing the genetic footprints of vertebrate landing in non-teleost ray-finned fishes.</title>
        <authorList>
            <person name="Bi X."/>
            <person name="Wang K."/>
            <person name="Yang L."/>
            <person name="Pan H."/>
            <person name="Jiang H."/>
            <person name="Wei Q."/>
            <person name="Fang M."/>
            <person name="Yu H."/>
            <person name="Zhu C."/>
            <person name="Cai Y."/>
            <person name="He Y."/>
            <person name="Gan X."/>
            <person name="Zeng H."/>
            <person name="Yu D."/>
            <person name="Zhu Y."/>
            <person name="Jiang H."/>
            <person name="Qiu Q."/>
            <person name="Yang H."/>
            <person name="Zhang Y.E."/>
            <person name="Wang W."/>
            <person name="Zhu M."/>
            <person name="He S."/>
            <person name="Zhang G."/>
        </authorList>
    </citation>
    <scope>NUCLEOTIDE SEQUENCE [LARGE SCALE GENOMIC DNA]</scope>
    <source>
        <strain evidence="2">Bchr_013</strain>
    </source>
</reference>
<dbReference type="PROSITE" id="PS50003">
    <property type="entry name" value="PH_DOMAIN"/>
    <property type="match status" value="1"/>
</dbReference>
<dbReference type="PANTHER" id="PTHR46049:SF5">
    <property type="entry name" value="PLECKSTRIN HOMOLOGY DOMAIN-CONTAINING FAMILY H MEMBER 3"/>
    <property type="match status" value="1"/>
</dbReference>
<dbReference type="AlphaFoldDB" id="A0A8X8BME5"/>
<sequence>MPLQSLSWLLCCRQGFTLLRRDYGEKEEEEESFELRSKDELLSPGRVGWLYKEVHGTWLRQRKHWFVLTQDALEYYSSDERNAKRLGMLVLTSLCTVIWPDKQTYKETGYWNVAVYGRKLCYRLSTKHFNEAIHWACAIQKVIESKAPVETPTQLLIRDIESSTENCLHRVWLGIAAQEVSLYKQGHREPFECFSYNQISSFGICEGNTFKIIMAEKELIFETSSLRKLSEIGQLMNAYIAIAHRKHQRRAEDELFGLSLPIPESPSHPV</sequence>
<dbReference type="SUPFAM" id="SSF50729">
    <property type="entry name" value="PH domain-like"/>
    <property type="match status" value="1"/>
</dbReference>
<dbReference type="InterPro" id="IPR001849">
    <property type="entry name" value="PH_domain"/>
</dbReference>
<protein>
    <submittedName>
        <fullName evidence="2">MYO10 protein</fullName>
    </submittedName>
</protein>
<accession>A0A8X8BME5</accession>
<evidence type="ECO:0000259" key="1">
    <source>
        <dbReference type="PROSITE" id="PS50003"/>
    </source>
</evidence>
<feature type="non-terminal residue" evidence="2">
    <location>
        <position position="1"/>
    </location>
</feature>
<gene>
    <name evidence="2" type="primary">Myo10_4</name>
    <name evidence="2" type="ORF">GTO96_0010891</name>
</gene>
<dbReference type="Proteomes" id="UP000886611">
    <property type="component" value="Unassembled WGS sequence"/>
</dbReference>
<comment type="caution">
    <text evidence="2">The sequence shown here is derived from an EMBL/GenBank/DDBJ whole genome shotgun (WGS) entry which is preliminary data.</text>
</comment>
<name>A0A8X8BME5_POLSE</name>
<dbReference type="Pfam" id="PF02174">
    <property type="entry name" value="IRS"/>
    <property type="match status" value="1"/>
</dbReference>
<dbReference type="Gene3D" id="2.30.29.30">
    <property type="entry name" value="Pleckstrin-homology domain (PH domain)/Phosphotyrosine-binding domain (PTB)"/>
    <property type="match status" value="2"/>
</dbReference>
<dbReference type="PANTHER" id="PTHR46049">
    <property type="entry name" value="AGAP003327-PA"/>
    <property type="match status" value="1"/>
</dbReference>
<dbReference type="SMART" id="SM00233">
    <property type="entry name" value="PH"/>
    <property type="match status" value="1"/>
</dbReference>
<feature type="domain" description="PH" evidence="1">
    <location>
        <begin position="43"/>
        <end position="144"/>
    </location>
</feature>
<dbReference type="InterPro" id="IPR002404">
    <property type="entry name" value="IRS_PTB"/>
</dbReference>